<organism evidence="1 2">
    <name type="scientific">Sphingomonas aerophila</name>
    <dbReference type="NCBI Taxonomy" id="1344948"/>
    <lineage>
        <taxon>Bacteria</taxon>
        <taxon>Pseudomonadati</taxon>
        <taxon>Pseudomonadota</taxon>
        <taxon>Alphaproteobacteria</taxon>
        <taxon>Sphingomonadales</taxon>
        <taxon>Sphingomonadaceae</taxon>
        <taxon>Sphingomonas</taxon>
    </lineage>
</organism>
<dbReference type="EMBL" id="JACIJK010000012">
    <property type="protein sequence ID" value="MBB5716620.1"/>
    <property type="molecule type" value="Genomic_DNA"/>
</dbReference>
<evidence type="ECO:0000313" key="2">
    <source>
        <dbReference type="Proteomes" id="UP000546200"/>
    </source>
</evidence>
<comment type="caution">
    <text evidence="1">The sequence shown here is derived from an EMBL/GenBank/DDBJ whole genome shotgun (WGS) entry which is preliminary data.</text>
</comment>
<dbReference type="RefSeq" id="WP_184060044.1">
    <property type="nucleotide sequence ID" value="NZ_JACIJK010000012.1"/>
</dbReference>
<name>A0A7W9BG47_9SPHN</name>
<gene>
    <name evidence="1" type="ORF">FHS94_003490</name>
</gene>
<sequence length="170" mass="17937">MIKLTDTQAILLAAASQRPDGSLVPIHASIKPGGGAAKAIANLLRDKLAEERETTNEVAVRRVDGDIRYGVFITDAGLTAIGITGDGDQAGAGTVQLPEIVDVEKAPTKIATVLALLDRAEGSPMATLTEATGWLPHTIRAAMTGLRKKGHPVQRIKRDGMTCYRLFGAK</sequence>
<reference evidence="1 2" key="1">
    <citation type="submission" date="2020-08" db="EMBL/GenBank/DDBJ databases">
        <title>Genomic Encyclopedia of Type Strains, Phase IV (KMG-IV): sequencing the most valuable type-strain genomes for metagenomic binning, comparative biology and taxonomic classification.</title>
        <authorList>
            <person name="Goeker M."/>
        </authorList>
    </citation>
    <scope>NUCLEOTIDE SEQUENCE [LARGE SCALE GENOMIC DNA]</scope>
    <source>
        <strain evidence="1 2">DSM 100044</strain>
    </source>
</reference>
<evidence type="ECO:0000313" key="1">
    <source>
        <dbReference type="EMBL" id="MBB5716620.1"/>
    </source>
</evidence>
<dbReference type="Pfam" id="PF11994">
    <property type="entry name" value="DUF3489"/>
    <property type="match status" value="1"/>
</dbReference>
<accession>A0A7W9BG47</accession>
<keyword evidence="2" id="KW-1185">Reference proteome</keyword>
<dbReference type="InterPro" id="IPR021880">
    <property type="entry name" value="DUF3489"/>
</dbReference>
<dbReference type="Proteomes" id="UP000546200">
    <property type="component" value="Unassembled WGS sequence"/>
</dbReference>
<proteinExistence type="predicted"/>
<evidence type="ECO:0008006" key="3">
    <source>
        <dbReference type="Google" id="ProtNLM"/>
    </source>
</evidence>
<protein>
    <recommendedName>
        <fullName evidence="3">DUF3489 domain-containing protein</fullName>
    </recommendedName>
</protein>
<dbReference type="AlphaFoldDB" id="A0A7W9BG47"/>